<evidence type="ECO:0000256" key="8">
    <source>
        <dbReference type="RuleBase" id="RU363032"/>
    </source>
</evidence>
<keyword evidence="3 8" id="KW-0813">Transport</keyword>
<comment type="similarity">
    <text evidence="2">Belongs to the binding-protein-dependent transport system permease family. CysTW subfamily.</text>
</comment>
<keyword evidence="7 8" id="KW-0472">Membrane</keyword>
<dbReference type="PANTHER" id="PTHR43848:SF2">
    <property type="entry name" value="PUTRESCINE TRANSPORT SYSTEM PERMEASE PROTEIN POTI"/>
    <property type="match status" value="1"/>
</dbReference>
<feature type="transmembrane region" description="Helical" evidence="8">
    <location>
        <begin position="21"/>
        <end position="46"/>
    </location>
</feature>
<name>D3SWB0_NATMM</name>
<dbReference type="EMBL" id="AOHS01000007">
    <property type="protein sequence ID" value="ELY34466.1"/>
    <property type="molecule type" value="Genomic_DNA"/>
</dbReference>
<evidence type="ECO:0000256" key="4">
    <source>
        <dbReference type="ARBA" id="ARBA00022475"/>
    </source>
</evidence>
<keyword evidence="6 8" id="KW-1133">Transmembrane helix</keyword>
<dbReference type="Pfam" id="PF00528">
    <property type="entry name" value="BPD_transp_1"/>
    <property type="match status" value="1"/>
</dbReference>
<reference evidence="11 13" key="3">
    <citation type="journal article" date="2014" name="PLoS Genet.">
        <title>Phylogenetically driven sequencing of extremely halophilic archaea reveals strategies for static and dynamic osmo-response.</title>
        <authorList>
            <person name="Becker E.A."/>
            <person name="Seitzer P.M."/>
            <person name="Tritt A."/>
            <person name="Larsen D."/>
            <person name="Krusor M."/>
            <person name="Yao A.I."/>
            <person name="Wu D."/>
            <person name="Madern D."/>
            <person name="Eisen J.A."/>
            <person name="Darling A.E."/>
            <person name="Facciotti M.T."/>
        </authorList>
    </citation>
    <scope>NUCLEOTIDE SEQUENCE [LARGE SCALE GENOMIC DNA]</scope>
    <source>
        <strain evidence="13">ATCC 43099 / DSM 3394 / CCM 3739 / CIP 104546 / IAM 13178 / JCM 8861 / NBRC 102185 / NCIMB 2190 / MS3</strain>
        <strain evidence="11">MS-3</strain>
    </source>
</reference>
<dbReference type="GO" id="GO:0055085">
    <property type="term" value="P:transmembrane transport"/>
    <property type="evidence" value="ECO:0007669"/>
    <property type="project" value="InterPro"/>
</dbReference>
<evidence type="ECO:0000256" key="7">
    <source>
        <dbReference type="ARBA" id="ARBA00023136"/>
    </source>
</evidence>
<evidence type="ECO:0000313" key="12">
    <source>
        <dbReference type="Proteomes" id="UP000001879"/>
    </source>
</evidence>
<dbReference type="PANTHER" id="PTHR43848">
    <property type="entry name" value="PUTRESCINE TRANSPORT SYSTEM PERMEASE PROTEIN POTI"/>
    <property type="match status" value="1"/>
</dbReference>
<dbReference type="GO" id="GO:0005886">
    <property type="term" value="C:plasma membrane"/>
    <property type="evidence" value="ECO:0007669"/>
    <property type="project" value="UniProtKB-SubCell"/>
</dbReference>
<dbReference type="PATRIC" id="fig|547559.17.peg.188"/>
<keyword evidence="4" id="KW-1003">Cell membrane</keyword>
<reference evidence="12" key="1">
    <citation type="submission" date="2010-02" db="EMBL/GenBank/DDBJ databases">
        <title>Complete sequence of chromosome of Natrialba magadii ATCC 43099.</title>
        <authorList>
            <consortium name="US DOE Joint Genome Institute"/>
            <person name="Lucas S."/>
            <person name="Copeland A."/>
            <person name="Lapidus A."/>
            <person name="Cheng J.-F."/>
            <person name="Bruce D."/>
            <person name="Goodwin L."/>
            <person name="Pitluck S."/>
            <person name="Davenport K."/>
            <person name="Saunders E."/>
            <person name="Detter J.C."/>
            <person name="Han C."/>
            <person name="Tapia R."/>
            <person name="Land M."/>
            <person name="Hauser L."/>
            <person name="Kyrpides N."/>
            <person name="Mikhailova N."/>
            <person name="De Castro R.E."/>
            <person name="Maupin-Furlow J.A."/>
            <person name="Woyke T."/>
        </authorList>
    </citation>
    <scope>NUCLEOTIDE SEQUENCE [LARGE SCALE GENOMIC DNA]</scope>
    <source>
        <strain evidence="12">ATCC 43099 / DSM 3394 / CCM 3739 / CIP 104546 / IAM 13178 / JCM 8861 / NBRC 102185 / NCIMB 2190 / MS3</strain>
    </source>
</reference>
<protein>
    <submittedName>
        <fullName evidence="10">ABC-type transport system permease protein (Probable substrate spermidine/putrescine)</fullName>
    </submittedName>
    <submittedName>
        <fullName evidence="11">Binding-protein-dependent transport system inner membrane protein</fullName>
    </submittedName>
</protein>
<dbReference type="eggNOG" id="arCOG00162">
    <property type="taxonomic scope" value="Archaea"/>
</dbReference>
<keyword evidence="5 8" id="KW-0812">Transmembrane</keyword>
<reference evidence="10 12" key="2">
    <citation type="journal article" date="2012" name="BMC Genomics">
        <title>A comparative genomics perspective on the genetic content of the alkaliphilic haloarchaeon Natrialba magadii ATCC 43099T.</title>
        <authorList>
            <person name="Siddaramappa S."/>
            <person name="Challacombe J.F."/>
            <person name="Decastro R.E."/>
            <person name="Pfeiffer F."/>
            <person name="Sastre D.E."/>
            <person name="Gimenez M.I."/>
            <person name="Paggi R.A."/>
            <person name="Detter J.C."/>
            <person name="Davenport K.W."/>
            <person name="Goodwin L.A."/>
            <person name="Kyrpides N."/>
            <person name="Tapia R."/>
            <person name="Pitluck S."/>
            <person name="Lucas S."/>
            <person name="Woyke T."/>
            <person name="Maupin-Furlow J.A."/>
        </authorList>
    </citation>
    <scope>NUCLEOTIDE SEQUENCE [LARGE SCALE GENOMIC DNA]</scope>
    <source>
        <strain evidence="10">ATCC 43099</strain>
        <strain evidence="12">ATCC 43099 / DSM 3394 / CCM 3739 / CIP 104546 / IAM 13178 / JCM 8861 / NBRC 102185 / NCIMB 2190 / MS3</strain>
    </source>
</reference>
<comment type="subcellular location">
    <subcellularLocation>
        <location evidence="1 8">Cell membrane</location>
        <topology evidence="1 8">Multi-pass membrane protein</topology>
    </subcellularLocation>
</comment>
<organism evidence="10 12">
    <name type="scientific">Natrialba magadii (strain ATCC 43099 / DSM 3394 / CCM 3739 / CIP 104546 / IAM 13178 / JCM 8861 / NBRC 102185 / NCIMB 2190 / MS3)</name>
    <name type="common">Natronobacterium magadii</name>
    <dbReference type="NCBI Taxonomy" id="547559"/>
    <lineage>
        <taxon>Archaea</taxon>
        <taxon>Methanobacteriati</taxon>
        <taxon>Methanobacteriota</taxon>
        <taxon>Stenosarchaea group</taxon>
        <taxon>Halobacteria</taxon>
        <taxon>Halobacteriales</taxon>
        <taxon>Natrialbaceae</taxon>
        <taxon>Natrialba</taxon>
    </lineage>
</organism>
<sequence>MNINTVIGPVERFLEDHGKRVGFLILLPLFLFLWLPIIVVAFMSFADSVLVFPPENFTLEFYHIFLDNSQAWSAIFTSLQVSLVATPIAVALAIMYSYAFSKYDFPGKGVITVLIAFPLVVPLIVVGIALTLLFGMFGGTGSYWEVVIAHVVRILPFAALIILPSFLSFDTTLEEASKDLGANSITTFRRVTLPNILPGVIAGGLLAFTMSFNEFVYTYFVRGTGMETLPVYLWGRIEHTMSPEINVISIVFLAVALLMVAVAVLITDVERIAIR</sequence>
<evidence type="ECO:0000259" key="9">
    <source>
        <dbReference type="PROSITE" id="PS50928"/>
    </source>
</evidence>
<proteinExistence type="inferred from homology"/>
<dbReference type="InterPro" id="IPR000515">
    <property type="entry name" value="MetI-like"/>
</dbReference>
<dbReference type="OrthoDB" id="45815at2157"/>
<evidence type="ECO:0000256" key="3">
    <source>
        <dbReference type="ARBA" id="ARBA00022448"/>
    </source>
</evidence>
<dbReference type="KEGG" id="nmg:Nmag_0103"/>
<dbReference type="PaxDb" id="547559-Nmag_0103"/>
<feature type="domain" description="ABC transmembrane type-1" evidence="9">
    <location>
        <begin position="75"/>
        <end position="266"/>
    </location>
</feature>
<feature type="transmembrane region" description="Helical" evidence="8">
    <location>
        <begin position="196"/>
        <end position="220"/>
    </location>
</feature>
<dbReference type="Proteomes" id="UP000011543">
    <property type="component" value="Unassembled WGS sequence"/>
</dbReference>
<dbReference type="AlphaFoldDB" id="D3SWB0"/>
<gene>
    <name evidence="10" type="ordered locus">Nmag_0103</name>
    <name evidence="11" type="ORF">C500_00987</name>
</gene>
<accession>D3SWB0</accession>
<evidence type="ECO:0000313" key="13">
    <source>
        <dbReference type="Proteomes" id="UP000011543"/>
    </source>
</evidence>
<reference evidence="10" key="4">
    <citation type="submission" date="2016-09" db="EMBL/GenBank/DDBJ databases">
        <authorList>
            <person name="Pfeiffer F."/>
        </authorList>
    </citation>
    <scope>NUCLEOTIDE SEQUENCE</scope>
    <source>
        <strain evidence="10">ATCC 43099</strain>
    </source>
</reference>
<evidence type="ECO:0000256" key="5">
    <source>
        <dbReference type="ARBA" id="ARBA00022692"/>
    </source>
</evidence>
<feature type="transmembrane region" description="Helical" evidence="8">
    <location>
        <begin position="110"/>
        <end position="137"/>
    </location>
</feature>
<dbReference type="HOGENOM" id="CLU_016047_3_0_2"/>
<feature type="transmembrane region" description="Helical" evidence="8">
    <location>
        <begin position="71"/>
        <end position="98"/>
    </location>
</feature>
<dbReference type="CDD" id="cd06261">
    <property type="entry name" value="TM_PBP2"/>
    <property type="match status" value="1"/>
</dbReference>
<dbReference type="InterPro" id="IPR035906">
    <property type="entry name" value="MetI-like_sf"/>
</dbReference>
<dbReference type="InterPro" id="IPR051789">
    <property type="entry name" value="Bact_Polyamine_Transport"/>
</dbReference>
<evidence type="ECO:0000256" key="2">
    <source>
        <dbReference type="ARBA" id="ARBA00007069"/>
    </source>
</evidence>
<dbReference type="RefSeq" id="WP_004267093.1">
    <property type="nucleotide sequence ID" value="NC_013922.1"/>
</dbReference>
<dbReference type="GeneID" id="8822922"/>
<feature type="transmembrane region" description="Helical" evidence="8">
    <location>
        <begin position="143"/>
        <end position="163"/>
    </location>
</feature>
<dbReference type="EMBL" id="CP001932">
    <property type="protein sequence ID" value="ADD03702.1"/>
    <property type="molecule type" value="Genomic_DNA"/>
</dbReference>
<dbReference type="STRING" id="547559.Nmag_0103"/>
<dbReference type="Gene3D" id="1.10.3720.10">
    <property type="entry name" value="MetI-like"/>
    <property type="match status" value="1"/>
</dbReference>
<dbReference type="Proteomes" id="UP000001879">
    <property type="component" value="Chromosome"/>
</dbReference>
<feature type="transmembrane region" description="Helical" evidence="8">
    <location>
        <begin position="245"/>
        <end position="266"/>
    </location>
</feature>
<dbReference type="SUPFAM" id="SSF161098">
    <property type="entry name" value="MetI-like"/>
    <property type="match status" value="1"/>
</dbReference>
<evidence type="ECO:0000256" key="1">
    <source>
        <dbReference type="ARBA" id="ARBA00004651"/>
    </source>
</evidence>
<evidence type="ECO:0000256" key="6">
    <source>
        <dbReference type="ARBA" id="ARBA00022989"/>
    </source>
</evidence>
<evidence type="ECO:0000313" key="11">
    <source>
        <dbReference type="EMBL" id="ELY34466.1"/>
    </source>
</evidence>
<dbReference type="PROSITE" id="PS50928">
    <property type="entry name" value="ABC_TM1"/>
    <property type="match status" value="1"/>
</dbReference>
<evidence type="ECO:0000313" key="10">
    <source>
        <dbReference type="EMBL" id="ADD03702.1"/>
    </source>
</evidence>
<keyword evidence="12" id="KW-1185">Reference proteome</keyword>